<dbReference type="PANTHER" id="PTHR33377:SF62">
    <property type="entry name" value="OS10G0133166 PROTEIN"/>
    <property type="match status" value="1"/>
</dbReference>
<dbReference type="InterPro" id="IPR002182">
    <property type="entry name" value="NB-ARC"/>
</dbReference>
<dbReference type="Gene3D" id="1.10.8.430">
    <property type="entry name" value="Helical domain of apoptotic protease-activating factors"/>
    <property type="match status" value="1"/>
</dbReference>
<dbReference type="InterPro" id="IPR042197">
    <property type="entry name" value="Apaf_helical"/>
</dbReference>
<dbReference type="EMBL" id="JAMQYH010000005">
    <property type="protein sequence ID" value="KAJ1685640.1"/>
    <property type="molecule type" value="Genomic_DNA"/>
</dbReference>
<keyword evidence="4" id="KW-0547">Nucleotide-binding</keyword>
<protein>
    <recommendedName>
        <fullName evidence="10">NB-ARC domain-containing protein</fullName>
    </recommendedName>
</protein>
<comment type="similarity">
    <text evidence="1">Belongs to the disease resistance NB-LRR family.</text>
</comment>
<dbReference type="Pfam" id="PF18052">
    <property type="entry name" value="Rx_N"/>
    <property type="match status" value="1"/>
</dbReference>
<evidence type="ECO:0000256" key="2">
    <source>
        <dbReference type="ARBA" id="ARBA00022614"/>
    </source>
</evidence>
<evidence type="ECO:0000256" key="4">
    <source>
        <dbReference type="ARBA" id="ARBA00022741"/>
    </source>
</evidence>
<evidence type="ECO:0008006" key="10">
    <source>
        <dbReference type="Google" id="ProtNLM"/>
    </source>
</evidence>
<feature type="domain" description="NB-ARC" evidence="6">
    <location>
        <begin position="203"/>
        <end position="377"/>
    </location>
</feature>
<dbReference type="InterPro" id="IPR041118">
    <property type="entry name" value="Rx_N"/>
</dbReference>
<comment type="caution">
    <text evidence="8">The sequence shown here is derived from an EMBL/GenBank/DDBJ whole genome shotgun (WGS) entry which is preliminary data.</text>
</comment>
<dbReference type="SUPFAM" id="SSF52540">
    <property type="entry name" value="P-loop containing nucleoside triphosphate hydrolases"/>
    <property type="match status" value="1"/>
</dbReference>
<evidence type="ECO:0000313" key="8">
    <source>
        <dbReference type="EMBL" id="KAJ1685640.1"/>
    </source>
</evidence>
<gene>
    <name evidence="8" type="ORF">LUZ63_017030</name>
</gene>
<name>A0A9Q0C1Q2_9POAL</name>
<keyword evidence="2" id="KW-0433">Leucine-rich repeat</keyword>
<organism evidence="8 9">
    <name type="scientific">Rhynchospora breviuscula</name>
    <dbReference type="NCBI Taxonomy" id="2022672"/>
    <lineage>
        <taxon>Eukaryota</taxon>
        <taxon>Viridiplantae</taxon>
        <taxon>Streptophyta</taxon>
        <taxon>Embryophyta</taxon>
        <taxon>Tracheophyta</taxon>
        <taxon>Spermatophyta</taxon>
        <taxon>Magnoliopsida</taxon>
        <taxon>Liliopsida</taxon>
        <taxon>Poales</taxon>
        <taxon>Cyperaceae</taxon>
        <taxon>Cyperoideae</taxon>
        <taxon>Rhynchosporeae</taxon>
        <taxon>Rhynchospora</taxon>
    </lineage>
</organism>
<evidence type="ECO:0000256" key="1">
    <source>
        <dbReference type="ARBA" id="ARBA00008894"/>
    </source>
</evidence>
<dbReference type="OrthoDB" id="648973at2759"/>
<keyword evidence="3" id="KW-0677">Repeat</keyword>
<keyword evidence="5" id="KW-0611">Plant defense</keyword>
<dbReference type="PANTHER" id="PTHR33377">
    <property type="entry name" value="OS10G0134700 PROTEIN-RELATED"/>
    <property type="match status" value="1"/>
</dbReference>
<dbReference type="PRINTS" id="PR00364">
    <property type="entry name" value="DISEASERSIST"/>
</dbReference>
<evidence type="ECO:0000256" key="3">
    <source>
        <dbReference type="ARBA" id="ARBA00022737"/>
    </source>
</evidence>
<dbReference type="Gene3D" id="1.20.5.4130">
    <property type="match status" value="1"/>
</dbReference>
<keyword evidence="9" id="KW-1185">Reference proteome</keyword>
<sequence>MHELLNQFSSAIVSNIGAFVGAFMGEIVSKGSSFIIDKYHKYTLVDEKLETIEQLVPKIKSAIEESERRWITNEQLLQWLKTLIHTAYQADYVLETFNYRRMLEIEEKARNKITTVNTNGRNYIRSPHNIAKRIRTSYNCAKRLVMGDEEITQLGSVLQRLERAIYDVSEFRKLLEKCEVTVSRALRTPLYMEKGRLFSRQVEMERIINFLFLPSTRDDQRVDILPLLGDEGMGKTTLALHACNNERVRNHFSLILFISVLCVETKKDLVLVLRKILDQSCCNHSLLFEENLLELQWFIKQKLKKERFLIVLDDVLEVNQITWSVLHDYLSCGKEGSKVIAASPSKEAVIKFDTLEPIELVGFQKEEYWFFFRDHSFGSAKPEHHPKLAIIGREIAKRMQGSPLAAKIIGKLLRDKLSAQHWINVLKILVEHRLWASCTVFDICSLFLKLMPGHPRLLRISYGPLLLGRNEIWIDNLEEELMSGLFSKRRENGGTMGLEGNQLRVLVAKTDFPTNCCMYHTFEMEACSSY</sequence>
<dbReference type="Pfam" id="PF00931">
    <property type="entry name" value="NB-ARC"/>
    <property type="match status" value="1"/>
</dbReference>
<dbReference type="GO" id="GO:0006952">
    <property type="term" value="P:defense response"/>
    <property type="evidence" value="ECO:0007669"/>
    <property type="project" value="UniProtKB-KW"/>
</dbReference>
<dbReference type="InterPro" id="IPR027417">
    <property type="entry name" value="P-loop_NTPase"/>
</dbReference>
<proteinExistence type="inferred from homology"/>
<reference evidence="8" key="1">
    <citation type="journal article" date="2022" name="Cell">
        <title>Repeat-based holocentromeres influence genome architecture and karyotype evolution.</title>
        <authorList>
            <person name="Hofstatter P.G."/>
            <person name="Thangavel G."/>
            <person name="Lux T."/>
            <person name="Neumann P."/>
            <person name="Vondrak T."/>
            <person name="Novak P."/>
            <person name="Zhang M."/>
            <person name="Costa L."/>
            <person name="Castellani M."/>
            <person name="Scott A."/>
            <person name="Toegelov H."/>
            <person name="Fuchs J."/>
            <person name="Mata-Sucre Y."/>
            <person name="Dias Y."/>
            <person name="Vanzela A.L.L."/>
            <person name="Huettel B."/>
            <person name="Almeida C.C.S."/>
            <person name="Simkova H."/>
            <person name="Souza G."/>
            <person name="Pedrosa-Harand A."/>
            <person name="Macas J."/>
            <person name="Mayer K.F.X."/>
            <person name="Houben A."/>
            <person name="Marques A."/>
        </authorList>
    </citation>
    <scope>NUCLEOTIDE SEQUENCE</scope>
    <source>
        <strain evidence="8">RhyBre1mFocal</strain>
    </source>
</reference>
<dbReference type="GO" id="GO:0043531">
    <property type="term" value="F:ADP binding"/>
    <property type="evidence" value="ECO:0007669"/>
    <property type="project" value="InterPro"/>
</dbReference>
<evidence type="ECO:0000259" key="6">
    <source>
        <dbReference type="Pfam" id="PF00931"/>
    </source>
</evidence>
<accession>A0A9Q0C1Q2</accession>
<evidence type="ECO:0000259" key="7">
    <source>
        <dbReference type="Pfam" id="PF18052"/>
    </source>
</evidence>
<evidence type="ECO:0000256" key="5">
    <source>
        <dbReference type="ARBA" id="ARBA00022821"/>
    </source>
</evidence>
<dbReference type="AlphaFoldDB" id="A0A9Q0C1Q2"/>
<dbReference type="Gene3D" id="3.40.50.300">
    <property type="entry name" value="P-loop containing nucleotide triphosphate hydrolases"/>
    <property type="match status" value="1"/>
</dbReference>
<dbReference type="Proteomes" id="UP001151287">
    <property type="component" value="Unassembled WGS sequence"/>
</dbReference>
<evidence type="ECO:0000313" key="9">
    <source>
        <dbReference type="Proteomes" id="UP001151287"/>
    </source>
</evidence>
<feature type="domain" description="Disease resistance N-terminal" evidence="7">
    <location>
        <begin position="23"/>
        <end position="103"/>
    </location>
</feature>